<reference evidence="1 2" key="1">
    <citation type="submission" date="2014-04" db="EMBL/GenBank/DDBJ databases">
        <authorList>
            <consortium name="DOE Joint Genome Institute"/>
            <person name="Kuo A."/>
            <person name="Ruytinx J."/>
            <person name="Rineau F."/>
            <person name="Colpaert J."/>
            <person name="Kohler A."/>
            <person name="Nagy L.G."/>
            <person name="Floudas D."/>
            <person name="Copeland A."/>
            <person name="Barry K.W."/>
            <person name="Cichocki N."/>
            <person name="Veneault-Fourrey C."/>
            <person name="LaButti K."/>
            <person name="Lindquist E.A."/>
            <person name="Lipzen A."/>
            <person name="Lundell T."/>
            <person name="Morin E."/>
            <person name="Murat C."/>
            <person name="Sun H."/>
            <person name="Tunlid A."/>
            <person name="Henrissat B."/>
            <person name="Grigoriev I.V."/>
            <person name="Hibbett D.S."/>
            <person name="Martin F."/>
            <person name="Nordberg H.P."/>
            <person name="Cantor M.N."/>
            <person name="Hua S.X."/>
        </authorList>
    </citation>
    <scope>NUCLEOTIDE SEQUENCE [LARGE SCALE GENOMIC DNA]</scope>
    <source>
        <strain evidence="1 2">UH-Slu-Lm8-n1</strain>
    </source>
</reference>
<proteinExistence type="predicted"/>
<feature type="non-terminal residue" evidence="1">
    <location>
        <position position="121"/>
    </location>
</feature>
<dbReference type="STRING" id="930992.A0A0D0AMP3"/>
<gene>
    <name evidence="1" type="ORF">CY34DRAFT_791346</name>
</gene>
<reference evidence="2" key="2">
    <citation type="submission" date="2015-01" db="EMBL/GenBank/DDBJ databases">
        <title>Evolutionary Origins and Diversification of the Mycorrhizal Mutualists.</title>
        <authorList>
            <consortium name="DOE Joint Genome Institute"/>
            <consortium name="Mycorrhizal Genomics Consortium"/>
            <person name="Kohler A."/>
            <person name="Kuo A."/>
            <person name="Nagy L.G."/>
            <person name="Floudas D."/>
            <person name="Copeland A."/>
            <person name="Barry K.W."/>
            <person name="Cichocki N."/>
            <person name="Veneault-Fourrey C."/>
            <person name="LaButti K."/>
            <person name="Lindquist E.A."/>
            <person name="Lipzen A."/>
            <person name="Lundell T."/>
            <person name="Morin E."/>
            <person name="Murat C."/>
            <person name="Riley R."/>
            <person name="Ohm R."/>
            <person name="Sun H."/>
            <person name="Tunlid A."/>
            <person name="Henrissat B."/>
            <person name="Grigoriev I.V."/>
            <person name="Hibbett D.S."/>
            <person name="Martin F."/>
        </authorList>
    </citation>
    <scope>NUCLEOTIDE SEQUENCE [LARGE SCALE GENOMIC DNA]</scope>
    <source>
        <strain evidence="2">UH-Slu-Lm8-n1</strain>
    </source>
</reference>
<dbReference type="AlphaFoldDB" id="A0A0D0AMP3"/>
<dbReference type="HOGENOM" id="CLU_2043782_0_0_1"/>
<dbReference type="EMBL" id="KN835971">
    <property type="protein sequence ID" value="KIK33318.1"/>
    <property type="molecule type" value="Genomic_DNA"/>
</dbReference>
<accession>A0A0D0AMP3</accession>
<evidence type="ECO:0000313" key="2">
    <source>
        <dbReference type="Proteomes" id="UP000054485"/>
    </source>
</evidence>
<organism evidence="1 2">
    <name type="scientific">Suillus luteus UH-Slu-Lm8-n1</name>
    <dbReference type="NCBI Taxonomy" id="930992"/>
    <lineage>
        <taxon>Eukaryota</taxon>
        <taxon>Fungi</taxon>
        <taxon>Dikarya</taxon>
        <taxon>Basidiomycota</taxon>
        <taxon>Agaricomycotina</taxon>
        <taxon>Agaricomycetes</taxon>
        <taxon>Agaricomycetidae</taxon>
        <taxon>Boletales</taxon>
        <taxon>Suillineae</taxon>
        <taxon>Suillaceae</taxon>
        <taxon>Suillus</taxon>
    </lineage>
</organism>
<dbReference type="OrthoDB" id="2684989at2759"/>
<protein>
    <submittedName>
        <fullName evidence="1">Uncharacterized protein</fullName>
    </submittedName>
</protein>
<evidence type="ECO:0000313" key="1">
    <source>
        <dbReference type="EMBL" id="KIK33318.1"/>
    </source>
</evidence>
<name>A0A0D0AMP3_9AGAM</name>
<dbReference type="Proteomes" id="UP000054485">
    <property type="component" value="Unassembled WGS sequence"/>
</dbReference>
<keyword evidence="2" id="KW-1185">Reference proteome</keyword>
<dbReference type="InParanoid" id="A0A0D0AMP3"/>
<sequence>LLGGKSEFLDDWRDEPVWFSNAVYKEIGSSELEMSNDPSSQICMSLHNSGCILNHMKMGPDNEFICLIPPPHNTPIQPQENIDQDAVLRNGWSLLEPLSGKCLYVRYLICHGSDMLLKYFL</sequence>